<dbReference type="InterPro" id="IPR000150">
    <property type="entry name" value="Cof"/>
</dbReference>
<evidence type="ECO:0000313" key="1">
    <source>
        <dbReference type="EMBL" id="TDR30510.1"/>
    </source>
</evidence>
<evidence type="ECO:0008006" key="3">
    <source>
        <dbReference type="Google" id="ProtNLM"/>
    </source>
</evidence>
<name>A0A4R6Y583_9BURK</name>
<sequence>MTKIFFFDIDNTLLDHRTNRITESALHAIETLKQAGHVIAVATGRSHHHAQEYLDVIKPAYAVLQNGAYILRENKVLDKTLLAHQPLMRLFADVHARGYYYGINGVTGGHVSARVDEVMIPMDSVDINVNVDMDFYQNTEILQGWLFFDEHLDETLIPQFIVDYPEFDFVRWHQTALDILPKGVNKLTGCQKVLNDLGFGMAQAYAFGDGLNDIEMLQGVGTGIAMGNAHPRLKEVADRVTDAIHLDGIANMLKVLQEEWQSASV</sequence>
<dbReference type="Pfam" id="PF08282">
    <property type="entry name" value="Hydrolase_3"/>
    <property type="match status" value="1"/>
</dbReference>
<proteinExistence type="predicted"/>
<organism evidence="1 2">
    <name type="scientific">Hydromonas duriensis</name>
    <dbReference type="NCBI Taxonomy" id="1527608"/>
    <lineage>
        <taxon>Bacteria</taxon>
        <taxon>Pseudomonadati</taxon>
        <taxon>Pseudomonadota</taxon>
        <taxon>Betaproteobacteria</taxon>
        <taxon>Burkholderiales</taxon>
        <taxon>Burkholderiaceae</taxon>
        <taxon>Hydromonas</taxon>
    </lineage>
</organism>
<dbReference type="Gene3D" id="3.30.1240.10">
    <property type="match status" value="1"/>
</dbReference>
<dbReference type="OrthoDB" id="5498330at2"/>
<dbReference type="PROSITE" id="PS01229">
    <property type="entry name" value="COF_2"/>
    <property type="match status" value="1"/>
</dbReference>
<reference evidence="1 2" key="1">
    <citation type="submission" date="2019-03" db="EMBL/GenBank/DDBJ databases">
        <title>Genomic Encyclopedia of Type Strains, Phase IV (KMG-IV): sequencing the most valuable type-strain genomes for metagenomic binning, comparative biology and taxonomic classification.</title>
        <authorList>
            <person name="Goeker M."/>
        </authorList>
    </citation>
    <scope>NUCLEOTIDE SEQUENCE [LARGE SCALE GENOMIC DNA]</scope>
    <source>
        <strain evidence="1 2">DSM 102852</strain>
    </source>
</reference>
<dbReference type="InterPro" id="IPR036412">
    <property type="entry name" value="HAD-like_sf"/>
</dbReference>
<dbReference type="Proteomes" id="UP000294480">
    <property type="component" value="Unassembled WGS sequence"/>
</dbReference>
<keyword evidence="2" id="KW-1185">Reference proteome</keyword>
<dbReference type="Gene3D" id="3.40.50.1000">
    <property type="entry name" value="HAD superfamily/HAD-like"/>
    <property type="match status" value="1"/>
</dbReference>
<dbReference type="RefSeq" id="WP_133621109.1">
    <property type="nucleotide sequence ID" value="NZ_SNZE01000020.1"/>
</dbReference>
<gene>
    <name evidence="1" type="ORF">DFR44_12020</name>
</gene>
<protein>
    <recommendedName>
        <fullName evidence="3">Cof subfamily protein (Haloacid dehalogenase superfamily)/HAD superfamily hydrolase (TIGR01484 family)</fullName>
    </recommendedName>
</protein>
<dbReference type="InterPro" id="IPR023214">
    <property type="entry name" value="HAD_sf"/>
</dbReference>
<dbReference type="PANTHER" id="PTHR10000:SF25">
    <property type="entry name" value="PHOSPHATASE YKRA-RELATED"/>
    <property type="match status" value="1"/>
</dbReference>
<evidence type="ECO:0000313" key="2">
    <source>
        <dbReference type="Proteomes" id="UP000294480"/>
    </source>
</evidence>
<comment type="caution">
    <text evidence="1">The sequence shown here is derived from an EMBL/GenBank/DDBJ whole genome shotgun (WGS) entry which is preliminary data.</text>
</comment>
<dbReference type="GO" id="GO:0000287">
    <property type="term" value="F:magnesium ion binding"/>
    <property type="evidence" value="ECO:0007669"/>
    <property type="project" value="TreeGrafter"/>
</dbReference>
<dbReference type="SUPFAM" id="SSF56784">
    <property type="entry name" value="HAD-like"/>
    <property type="match status" value="1"/>
</dbReference>
<dbReference type="EMBL" id="SNZE01000020">
    <property type="protein sequence ID" value="TDR30510.1"/>
    <property type="molecule type" value="Genomic_DNA"/>
</dbReference>
<dbReference type="PANTHER" id="PTHR10000">
    <property type="entry name" value="PHOSPHOSERINE PHOSPHATASE"/>
    <property type="match status" value="1"/>
</dbReference>
<dbReference type="GO" id="GO:0016791">
    <property type="term" value="F:phosphatase activity"/>
    <property type="evidence" value="ECO:0007669"/>
    <property type="project" value="TreeGrafter"/>
</dbReference>
<dbReference type="SFLD" id="SFLDS00003">
    <property type="entry name" value="Haloacid_Dehalogenase"/>
    <property type="match status" value="1"/>
</dbReference>
<dbReference type="SFLD" id="SFLDG01140">
    <property type="entry name" value="C2.B:_Phosphomannomutase_and_P"/>
    <property type="match status" value="1"/>
</dbReference>
<dbReference type="AlphaFoldDB" id="A0A4R6Y583"/>
<accession>A0A4R6Y583</accession>
<dbReference type="NCBIfam" id="TIGR00099">
    <property type="entry name" value="Cof-subfamily"/>
    <property type="match status" value="1"/>
</dbReference>
<dbReference type="GO" id="GO:0005829">
    <property type="term" value="C:cytosol"/>
    <property type="evidence" value="ECO:0007669"/>
    <property type="project" value="TreeGrafter"/>
</dbReference>